<feature type="binding site" evidence="7 9">
    <location>
        <position position="78"/>
    </location>
    <ligand>
        <name>Zn(2+)</name>
        <dbReference type="ChEBI" id="CHEBI:29105"/>
        <label>1</label>
    </ligand>
</feature>
<evidence type="ECO:0000256" key="4">
    <source>
        <dbReference type="ARBA" id="ARBA00022801"/>
    </source>
</evidence>
<organism evidence="11 12">
    <name type="scientific">Draconibacterium sediminis</name>
    <dbReference type="NCBI Taxonomy" id="1544798"/>
    <lineage>
        <taxon>Bacteria</taxon>
        <taxon>Pseudomonadati</taxon>
        <taxon>Bacteroidota</taxon>
        <taxon>Bacteroidia</taxon>
        <taxon>Marinilabiliales</taxon>
        <taxon>Prolixibacteraceae</taxon>
        <taxon>Draconibacterium</taxon>
    </lineage>
</organism>
<dbReference type="Gene3D" id="3.30.70.360">
    <property type="match status" value="1"/>
</dbReference>
<keyword evidence="4 7" id="KW-0378">Hydrolase</keyword>
<dbReference type="Pfam" id="PF01546">
    <property type="entry name" value="Peptidase_M20"/>
    <property type="match status" value="1"/>
</dbReference>
<dbReference type="STRING" id="1544798.LH29_14190"/>
<dbReference type="Gene3D" id="3.40.630.10">
    <property type="entry name" value="Zn peptidases"/>
    <property type="match status" value="1"/>
</dbReference>
<keyword evidence="7 11" id="KW-0031">Aminopeptidase</keyword>
<sequence>MEKVVERFINYAKQYTTSDPKSKTYPSTDRQLVFMKKLVEELKQIGLSEVEMDKYGYVTATIPAKGVSDCPVVGFISHVDTSPDFSGESVEPQIIENYDGCTIYLKNKVCIDPKQFPELLNYKGQDIITADGTTLLGADDKAGVAEIVTAAEQLLNSPDLKHGKIRIAFTPDEEIGKGTEFFDVKKFGADFAYTLDGGEIGELEYENFNAAGATIKIKGLSVHPGAAKNKMINALLVAHKLIAMLPPTQRPEHTDKYEGFYHLLSMNGGVDAAELLYFIRDHDKTKFEEKKQFLTEVVKLINIEYGSEVVEMEMADQYYNMREKVEPVKYIIDIAERAMIDAGVEPKIKAIRGGTDGARLSYEGLPCPNIFAGGHNFHGPFEFVPIPSMLKSVEVILNIAQAVGKVKK</sequence>
<dbReference type="NCBIfam" id="NF009920">
    <property type="entry name" value="PRK13381.1"/>
    <property type="match status" value="1"/>
</dbReference>
<dbReference type="RefSeq" id="WP_045030672.1">
    <property type="nucleotide sequence ID" value="NZ_JRHC01000003.1"/>
</dbReference>
<dbReference type="SUPFAM" id="SSF53187">
    <property type="entry name" value="Zn-dependent exopeptidases"/>
    <property type="match status" value="1"/>
</dbReference>
<dbReference type="MEROPS" id="M20.003"/>
<evidence type="ECO:0000256" key="7">
    <source>
        <dbReference type="HAMAP-Rule" id="MF_00550"/>
    </source>
</evidence>
<dbReference type="PANTHER" id="PTHR42994">
    <property type="entry name" value="PEPTIDASE T"/>
    <property type="match status" value="1"/>
</dbReference>
<dbReference type="GO" id="GO:0008237">
    <property type="term" value="F:metallopeptidase activity"/>
    <property type="evidence" value="ECO:0007669"/>
    <property type="project" value="UniProtKB-KW"/>
</dbReference>
<dbReference type="GO" id="GO:0005829">
    <property type="term" value="C:cytosol"/>
    <property type="evidence" value="ECO:0007669"/>
    <property type="project" value="TreeGrafter"/>
</dbReference>
<dbReference type="SUPFAM" id="SSF55031">
    <property type="entry name" value="Bacterial exopeptidase dimerisation domain"/>
    <property type="match status" value="1"/>
</dbReference>
<evidence type="ECO:0000313" key="12">
    <source>
        <dbReference type="Proteomes" id="UP000032544"/>
    </source>
</evidence>
<dbReference type="InterPro" id="IPR002933">
    <property type="entry name" value="Peptidase_M20"/>
</dbReference>
<feature type="domain" description="Peptidase M20 dimerisation" evidence="10">
    <location>
        <begin position="205"/>
        <end position="305"/>
    </location>
</feature>
<comment type="similarity">
    <text evidence="1 7">Belongs to the peptidase M20B family.</text>
</comment>
<dbReference type="InterPro" id="IPR010161">
    <property type="entry name" value="Peptidase_M20B"/>
</dbReference>
<feature type="binding site" evidence="7 9">
    <location>
        <position position="378"/>
    </location>
    <ligand>
        <name>Zn(2+)</name>
        <dbReference type="ChEBI" id="CHEBI:29105"/>
        <label>2</label>
    </ligand>
</feature>
<feature type="binding site" evidence="7 9">
    <location>
        <position position="196"/>
    </location>
    <ligand>
        <name>Zn(2+)</name>
        <dbReference type="ChEBI" id="CHEBI:29105"/>
        <label>1</label>
    </ligand>
</feature>
<dbReference type="InterPro" id="IPR036264">
    <property type="entry name" value="Bact_exopeptidase_dim_dom"/>
</dbReference>
<comment type="cofactor">
    <cofactor evidence="7 9">
        <name>Zn(2+)</name>
        <dbReference type="ChEBI" id="CHEBI:29105"/>
    </cofactor>
    <text evidence="7 9">Binds 2 Zn(2+) ions per subunit.</text>
</comment>
<keyword evidence="2 7" id="KW-0645">Protease</keyword>
<dbReference type="HAMAP" id="MF_00550">
    <property type="entry name" value="Aminopeptidase_M20"/>
    <property type="match status" value="1"/>
</dbReference>
<dbReference type="GO" id="GO:0045148">
    <property type="term" value="F:tripeptide aminopeptidase activity"/>
    <property type="evidence" value="ECO:0007669"/>
    <property type="project" value="UniProtKB-UniRule"/>
</dbReference>
<gene>
    <name evidence="7" type="primary">pepT</name>
    <name evidence="11" type="ORF">LH29_14190</name>
</gene>
<evidence type="ECO:0000256" key="9">
    <source>
        <dbReference type="PIRSR" id="PIRSR037215-2"/>
    </source>
</evidence>
<dbReference type="Proteomes" id="UP000032544">
    <property type="component" value="Unassembled WGS sequence"/>
</dbReference>
<dbReference type="PROSITE" id="PS00758">
    <property type="entry name" value="ARGE_DAPE_CPG2_1"/>
    <property type="match status" value="1"/>
</dbReference>
<feature type="binding site" evidence="7 9">
    <location>
        <position position="139"/>
    </location>
    <ligand>
        <name>Zn(2+)</name>
        <dbReference type="ChEBI" id="CHEBI:29105"/>
        <label>2</label>
    </ligand>
</feature>
<keyword evidence="5 7" id="KW-0862">Zinc</keyword>
<proteinExistence type="inferred from homology"/>
<comment type="subcellular location">
    <subcellularLocation>
        <location evidence="7">Cytoplasm</location>
    </subcellularLocation>
</comment>
<name>A0A0D8JA33_9BACT</name>
<dbReference type="PANTHER" id="PTHR42994:SF1">
    <property type="entry name" value="PEPTIDASE T"/>
    <property type="match status" value="1"/>
</dbReference>
<dbReference type="Pfam" id="PF07687">
    <property type="entry name" value="M20_dimer"/>
    <property type="match status" value="1"/>
</dbReference>
<dbReference type="EC" id="3.4.11.4" evidence="7"/>
<evidence type="ECO:0000256" key="2">
    <source>
        <dbReference type="ARBA" id="ARBA00022670"/>
    </source>
</evidence>
<dbReference type="OrthoDB" id="9804934at2"/>
<keyword evidence="3 7" id="KW-0479">Metal-binding</keyword>
<evidence type="ECO:0000256" key="1">
    <source>
        <dbReference type="ARBA" id="ARBA00009692"/>
    </source>
</evidence>
<keyword evidence="6 7" id="KW-0482">Metalloprotease</keyword>
<protein>
    <recommendedName>
        <fullName evidence="7">Peptidase T</fullName>
        <ecNumber evidence="7">3.4.11.4</ecNumber>
    </recommendedName>
    <alternativeName>
        <fullName evidence="7">Aminotripeptidase</fullName>
        <shortName evidence="7">Tripeptidase</shortName>
    </alternativeName>
    <alternativeName>
        <fullName evidence="7">Tripeptide aminopeptidase</fullName>
    </alternativeName>
</protein>
<evidence type="ECO:0000256" key="5">
    <source>
        <dbReference type="ARBA" id="ARBA00022833"/>
    </source>
</evidence>
<dbReference type="PROSITE" id="PS00759">
    <property type="entry name" value="ARGE_DAPE_CPG2_2"/>
    <property type="match status" value="1"/>
</dbReference>
<feature type="binding site" evidence="7 9">
    <location>
        <position position="139"/>
    </location>
    <ligand>
        <name>Zn(2+)</name>
        <dbReference type="ChEBI" id="CHEBI:29105"/>
        <label>1</label>
    </ligand>
</feature>
<dbReference type="PIRSF" id="PIRSF037215">
    <property type="entry name" value="Peptidase_M20B"/>
    <property type="match status" value="1"/>
</dbReference>
<evidence type="ECO:0000256" key="6">
    <source>
        <dbReference type="ARBA" id="ARBA00023049"/>
    </source>
</evidence>
<dbReference type="InterPro" id="IPR001261">
    <property type="entry name" value="ArgE/DapE_CS"/>
</dbReference>
<dbReference type="GO" id="GO:0043171">
    <property type="term" value="P:peptide catabolic process"/>
    <property type="evidence" value="ECO:0007669"/>
    <property type="project" value="UniProtKB-UniRule"/>
</dbReference>
<dbReference type="AlphaFoldDB" id="A0A0D8JA33"/>
<evidence type="ECO:0000256" key="8">
    <source>
        <dbReference type="PIRSR" id="PIRSR037215-1"/>
    </source>
</evidence>
<comment type="function">
    <text evidence="7">Cleaves the N-terminal amino acid of tripeptides.</text>
</comment>
<keyword evidence="7" id="KW-0963">Cytoplasm</keyword>
<evidence type="ECO:0000259" key="10">
    <source>
        <dbReference type="Pfam" id="PF07687"/>
    </source>
</evidence>
<evidence type="ECO:0000313" key="11">
    <source>
        <dbReference type="EMBL" id="KJF43381.1"/>
    </source>
</evidence>
<feature type="active site" description="Proton acceptor" evidence="7 8">
    <location>
        <position position="173"/>
    </location>
</feature>
<dbReference type="GO" id="GO:0006508">
    <property type="term" value="P:proteolysis"/>
    <property type="evidence" value="ECO:0007669"/>
    <property type="project" value="UniProtKB-UniRule"/>
</dbReference>
<dbReference type="EMBL" id="JRHC01000003">
    <property type="protein sequence ID" value="KJF43381.1"/>
    <property type="molecule type" value="Genomic_DNA"/>
</dbReference>
<dbReference type="CDD" id="cd03892">
    <property type="entry name" value="M20_peptT"/>
    <property type="match status" value="1"/>
</dbReference>
<dbReference type="InterPro" id="IPR011650">
    <property type="entry name" value="Peptidase_M20_dimer"/>
</dbReference>
<comment type="catalytic activity">
    <reaction evidence="7">
        <text>Release of the N-terminal residue from a tripeptide.</text>
        <dbReference type="EC" id="3.4.11.4"/>
    </reaction>
</comment>
<evidence type="ECO:0000256" key="3">
    <source>
        <dbReference type="ARBA" id="ARBA00022723"/>
    </source>
</evidence>
<feature type="binding site" evidence="7 9">
    <location>
        <position position="174"/>
    </location>
    <ligand>
        <name>Zn(2+)</name>
        <dbReference type="ChEBI" id="CHEBI:29105"/>
        <label>2</label>
    </ligand>
</feature>
<dbReference type="PATRIC" id="fig|1544798.3.peg.3000"/>
<accession>A0A0D8JA33</accession>
<dbReference type="NCBIfam" id="TIGR01882">
    <property type="entry name" value="peptidase-T"/>
    <property type="match status" value="1"/>
</dbReference>
<dbReference type="GO" id="GO:0008270">
    <property type="term" value="F:zinc ion binding"/>
    <property type="evidence" value="ECO:0007669"/>
    <property type="project" value="UniProtKB-UniRule"/>
</dbReference>
<keyword evidence="12" id="KW-1185">Reference proteome</keyword>
<reference evidence="11 12" key="1">
    <citation type="submission" date="2014-09" db="EMBL/GenBank/DDBJ databases">
        <title>Draft Genome Sequence of Draconibacterium sp. JN14CK-3.</title>
        <authorList>
            <person name="Dong C."/>
            <person name="Lai Q."/>
            <person name="Shao Z."/>
        </authorList>
    </citation>
    <scope>NUCLEOTIDE SEQUENCE [LARGE SCALE GENOMIC DNA]</scope>
    <source>
        <strain evidence="11 12">JN14CK-3</strain>
    </source>
</reference>
<feature type="active site" evidence="7 8">
    <location>
        <position position="80"/>
    </location>
</feature>
<dbReference type="NCBIfam" id="NF003976">
    <property type="entry name" value="PRK05469.1"/>
    <property type="match status" value="1"/>
</dbReference>
<comment type="caution">
    <text evidence="11">The sequence shown here is derived from an EMBL/GenBank/DDBJ whole genome shotgun (WGS) entry which is preliminary data.</text>
</comment>